<reference evidence="5 6" key="1">
    <citation type="journal article" date="2023" name="Hortic Res">
        <title>Pangenome of water caltrop reveals structural variations and asymmetric subgenome divergence after allopolyploidization.</title>
        <authorList>
            <person name="Zhang X."/>
            <person name="Chen Y."/>
            <person name="Wang L."/>
            <person name="Yuan Y."/>
            <person name="Fang M."/>
            <person name="Shi L."/>
            <person name="Lu R."/>
            <person name="Comes H.P."/>
            <person name="Ma Y."/>
            <person name="Chen Y."/>
            <person name="Huang G."/>
            <person name="Zhou Y."/>
            <person name="Zheng Z."/>
            <person name="Qiu Y."/>
        </authorList>
    </citation>
    <scope>NUCLEOTIDE SEQUENCE [LARGE SCALE GENOMIC DNA]</scope>
    <source>
        <strain evidence="5">F231</strain>
    </source>
</reference>
<name>A0AAN7QXJ0_TRANT</name>
<protein>
    <recommendedName>
        <fullName evidence="4">Glutaredoxin domain-containing protein</fullName>
    </recommendedName>
</protein>
<evidence type="ECO:0000259" key="4">
    <source>
        <dbReference type="Pfam" id="PF00462"/>
    </source>
</evidence>
<keyword evidence="2" id="KW-0411">Iron-sulfur</keyword>
<proteinExistence type="inferred from homology"/>
<dbReference type="PROSITE" id="PS51354">
    <property type="entry name" value="GLUTAREDOXIN_2"/>
    <property type="match status" value="1"/>
</dbReference>
<evidence type="ECO:0000313" key="6">
    <source>
        <dbReference type="Proteomes" id="UP001346149"/>
    </source>
</evidence>
<dbReference type="AlphaFoldDB" id="A0AAN7QXJ0"/>
<sequence>MPPQGLKEYSSWPTFPQLYIDGEFFGGCDITVGMCEDSGRELLGYLLEAPALIRLAGCIGPEWLLPFTTLFLNLGNQMQKEQIELRMAQTKEDPDLKNILEEMETGGPAAMMRYWNNKEVLSELGEAMALAIAEEPSCEHPVPDDNEDAGNEDESIVHQIASVGNVEGLKRALIEGANRDEEDRKEEQHYILLVDMER</sequence>
<dbReference type="EMBL" id="JAXQNO010000015">
    <property type="protein sequence ID" value="KAK4782717.1"/>
    <property type="molecule type" value="Genomic_DNA"/>
</dbReference>
<evidence type="ECO:0000256" key="1">
    <source>
        <dbReference type="ARBA" id="ARBA00008983"/>
    </source>
</evidence>
<dbReference type="PANTHER" id="PTHR10293:SF72">
    <property type="entry name" value="MONOTHIOL GLUTAREDOXIN-S14, CHLOROPLASTIC"/>
    <property type="match status" value="1"/>
</dbReference>
<dbReference type="InterPro" id="IPR002109">
    <property type="entry name" value="Glutaredoxin"/>
</dbReference>
<comment type="similarity">
    <text evidence="1">Belongs to the glutaredoxin family. CGFS subfamily.</text>
</comment>
<organism evidence="5 6">
    <name type="scientific">Trapa natans</name>
    <name type="common">Water chestnut</name>
    <dbReference type="NCBI Taxonomy" id="22666"/>
    <lineage>
        <taxon>Eukaryota</taxon>
        <taxon>Viridiplantae</taxon>
        <taxon>Streptophyta</taxon>
        <taxon>Embryophyta</taxon>
        <taxon>Tracheophyta</taxon>
        <taxon>Spermatophyta</taxon>
        <taxon>Magnoliopsida</taxon>
        <taxon>eudicotyledons</taxon>
        <taxon>Gunneridae</taxon>
        <taxon>Pentapetalae</taxon>
        <taxon>rosids</taxon>
        <taxon>malvids</taxon>
        <taxon>Myrtales</taxon>
        <taxon>Lythraceae</taxon>
        <taxon>Trapa</taxon>
    </lineage>
</organism>
<dbReference type="Pfam" id="PF00462">
    <property type="entry name" value="Glutaredoxin"/>
    <property type="match status" value="1"/>
</dbReference>
<gene>
    <name evidence="5" type="ORF">SAY86_007091</name>
</gene>
<evidence type="ECO:0000256" key="3">
    <source>
        <dbReference type="ARBA" id="ARBA00023284"/>
    </source>
</evidence>
<dbReference type="InterPro" id="IPR036249">
    <property type="entry name" value="Thioredoxin-like_sf"/>
</dbReference>
<feature type="domain" description="Glutaredoxin" evidence="4">
    <location>
        <begin position="4"/>
        <end position="24"/>
    </location>
</feature>
<keyword evidence="2" id="KW-0001">2Fe-2S</keyword>
<evidence type="ECO:0000256" key="2">
    <source>
        <dbReference type="ARBA" id="ARBA00022714"/>
    </source>
</evidence>
<dbReference type="GO" id="GO:0051537">
    <property type="term" value="F:2 iron, 2 sulfur cluster binding"/>
    <property type="evidence" value="ECO:0007669"/>
    <property type="project" value="UniProtKB-KW"/>
</dbReference>
<comment type="caution">
    <text evidence="5">The sequence shown here is derived from an EMBL/GenBank/DDBJ whole genome shotgun (WGS) entry which is preliminary data.</text>
</comment>
<accession>A0AAN7QXJ0</accession>
<dbReference type="SUPFAM" id="SSF52833">
    <property type="entry name" value="Thioredoxin-like"/>
    <property type="match status" value="1"/>
</dbReference>
<dbReference type="Gene3D" id="3.40.30.10">
    <property type="entry name" value="Glutaredoxin"/>
    <property type="match status" value="1"/>
</dbReference>
<keyword evidence="6" id="KW-1185">Reference proteome</keyword>
<evidence type="ECO:0000313" key="5">
    <source>
        <dbReference type="EMBL" id="KAK4782717.1"/>
    </source>
</evidence>
<dbReference type="PANTHER" id="PTHR10293">
    <property type="entry name" value="GLUTAREDOXIN FAMILY MEMBER"/>
    <property type="match status" value="1"/>
</dbReference>
<keyword evidence="2" id="KW-0408">Iron</keyword>
<dbReference type="Proteomes" id="UP001346149">
    <property type="component" value="Unassembled WGS sequence"/>
</dbReference>
<keyword evidence="2" id="KW-0479">Metal-binding</keyword>
<dbReference type="InterPro" id="IPR004480">
    <property type="entry name" value="Monothiol_GRX-rel"/>
</dbReference>
<keyword evidence="3" id="KW-0676">Redox-active center</keyword>